<proteinExistence type="inferred from homology"/>
<comment type="similarity">
    <text evidence="2">Belongs to the EBP family.</text>
</comment>
<feature type="transmembrane region" description="Helical" evidence="8">
    <location>
        <begin position="102"/>
        <end position="120"/>
    </location>
</feature>
<dbReference type="Proteomes" id="UP000085678">
    <property type="component" value="Unplaced"/>
</dbReference>
<gene>
    <name evidence="11" type="primary">LOC106160282</name>
</gene>
<organism evidence="10 11">
    <name type="scientific">Lingula anatina</name>
    <name type="common">Brachiopod</name>
    <name type="synonym">Lingula unguis</name>
    <dbReference type="NCBI Taxonomy" id="7574"/>
    <lineage>
        <taxon>Eukaryota</taxon>
        <taxon>Metazoa</taxon>
        <taxon>Spiralia</taxon>
        <taxon>Lophotrochozoa</taxon>
        <taxon>Brachiopoda</taxon>
        <taxon>Linguliformea</taxon>
        <taxon>Lingulata</taxon>
        <taxon>Lingulida</taxon>
        <taxon>Linguloidea</taxon>
        <taxon>Lingulidae</taxon>
        <taxon>Lingula</taxon>
    </lineage>
</organism>
<evidence type="ECO:0000313" key="10">
    <source>
        <dbReference type="Proteomes" id="UP000085678"/>
    </source>
</evidence>
<dbReference type="OrthoDB" id="58557at2759"/>
<dbReference type="GO" id="GO:0016020">
    <property type="term" value="C:membrane"/>
    <property type="evidence" value="ECO:0007669"/>
    <property type="project" value="UniProtKB-SubCell"/>
</dbReference>
<dbReference type="InterPro" id="IPR007905">
    <property type="entry name" value="EBP"/>
</dbReference>
<dbReference type="Pfam" id="PF05241">
    <property type="entry name" value="EBP"/>
    <property type="match status" value="1"/>
</dbReference>
<dbReference type="OMA" id="VYLWLYL"/>
<comment type="subcellular location">
    <subcellularLocation>
        <location evidence="1">Membrane</location>
        <topology evidence="1">Multi-pass membrane protein</topology>
    </subcellularLocation>
</comment>
<dbReference type="GeneID" id="106160282"/>
<evidence type="ECO:0000259" key="9">
    <source>
        <dbReference type="PROSITE" id="PS51751"/>
    </source>
</evidence>
<name>A0A1S3I375_LINAN</name>
<feature type="transmembrane region" description="Helical" evidence="8">
    <location>
        <begin position="43"/>
        <end position="62"/>
    </location>
</feature>
<feature type="transmembrane region" description="Helical" evidence="8">
    <location>
        <begin position="12"/>
        <end position="31"/>
    </location>
</feature>
<evidence type="ECO:0000256" key="3">
    <source>
        <dbReference type="ARBA" id="ARBA00022692"/>
    </source>
</evidence>
<sequence>MAGSGMNTGELVITVSLLVQVAAGVLAALLLGKKLSRGDKCALGFWVFNALVNITMCIPYAVMSLVGNVKDYKNFVALMFQEYAKADKRYGVADPNMICIELAQAVVGTSLSIAVITAILQNKKWRHLAQLVLLVVELYGVYMMFAPELISGLKNFNPAKLVQLFVMNGVFLVIRLALLAQSLQVLCGGKKQAPSSGASTPRSTGGRYNLRAKKE</sequence>
<evidence type="ECO:0000256" key="5">
    <source>
        <dbReference type="ARBA" id="ARBA00023136"/>
    </source>
</evidence>
<keyword evidence="4 6" id="KW-1133">Transmembrane helix</keyword>
<dbReference type="GO" id="GO:0047750">
    <property type="term" value="F:cholestenol delta-isomerase activity"/>
    <property type="evidence" value="ECO:0007669"/>
    <property type="project" value="InterPro"/>
</dbReference>
<evidence type="ECO:0000256" key="8">
    <source>
        <dbReference type="SAM" id="Phobius"/>
    </source>
</evidence>
<dbReference type="PROSITE" id="PS51751">
    <property type="entry name" value="EXPERA"/>
    <property type="match status" value="1"/>
</dbReference>
<dbReference type="STRING" id="7574.A0A1S3I375"/>
<evidence type="ECO:0000256" key="6">
    <source>
        <dbReference type="PROSITE-ProRule" id="PRU01087"/>
    </source>
</evidence>
<evidence type="ECO:0000256" key="7">
    <source>
        <dbReference type="SAM" id="MobiDB-lite"/>
    </source>
</evidence>
<dbReference type="AlphaFoldDB" id="A0A1S3I375"/>
<dbReference type="InParanoid" id="A0A1S3I375"/>
<evidence type="ECO:0000256" key="2">
    <source>
        <dbReference type="ARBA" id="ARBA00008337"/>
    </source>
</evidence>
<protein>
    <submittedName>
        <fullName evidence="11">Emopamil-binding protein-like</fullName>
    </submittedName>
</protein>
<evidence type="ECO:0000256" key="4">
    <source>
        <dbReference type="ARBA" id="ARBA00022989"/>
    </source>
</evidence>
<dbReference type="PANTHER" id="PTHR14207:SF1">
    <property type="entry name" value="EMOPAMIL-BINDING PROTEIN-LIKE"/>
    <property type="match status" value="1"/>
</dbReference>
<dbReference type="GO" id="GO:0016125">
    <property type="term" value="P:sterol metabolic process"/>
    <property type="evidence" value="ECO:0007669"/>
    <property type="project" value="InterPro"/>
</dbReference>
<keyword evidence="5 6" id="KW-0472">Membrane</keyword>
<dbReference type="RefSeq" id="XP_013392286.1">
    <property type="nucleotide sequence ID" value="XM_013536832.2"/>
</dbReference>
<feature type="transmembrane region" description="Helical" evidence="8">
    <location>
        <begin position="127"/>
        <end position="145"/>
    </location>
</feature>
<evidence type="ECO:0000256" key="1">
    <source>
        <dbReference type="ARBA" id="ARBA00004141"/>
    </source>
</evidence>
<feature type="domain" description="EXPERA" evidence="9">
    <location>
        <begin position="38"/>
        <end position="179"/>
    </location>
</feature>
<dbReference type="InterPro" id="IPR033118">
    <property type="entry name" value="EXPERA"/>
</dbReference>
<evidence type="ECO:0000313" key="11">
    <source>
        <dbReference type="RefSeq" id="XP_013392286.1"/>
    </source>
</evidence>
<dbReference type="PANTHER" id="PTHR14207">
    <property type="entry name" value="STEROL ISOMERASE"/>
    <property type="match status" value="1"/>
</dbReference>
<keyword evidence="10" id="KW-1185">Reference proteome</keyword>
<dbReference type="KEGG" id="lak:106160282"/>
<dbReference type="GO" id="GO:0005783">
    <property type="term" value="C:endoplasmic reticulum"/>
    <property type="evidence" value="ECO:0007669"/>
    <property type="project" value="TreeGrafter"/>
</dbReference>
<feature type="region of interest" description="Disordered" evidence="7">
    <location>
        <begin position="190"/>
        <end position="215"/>
    </location>
</feature>
<accession>A0A1S3I375</accession>
<reference evidence="11" key="1">
    <citation type="submission" date="2025-08" db="UniProtKB">
        <authorList>
            <consortium name="RefSeq"/>
        </authorList>
    </citation>
    <scope>IDENTIFICATION</scope>
    <source>
        <tissue evidence="11">Gonads</tissue>
    </source>
</reference>
<feature type="transmembrane region" description="Helical" evidence="8">
    <location>
        <begin position="165"/>
        <end position="186"/>
    </location>
</feature>
<keyword evidence="3 6" id="KW-0812">Transmembrane</keyword>
<feature type="compositionally biased region" description="Polar residues" evidence="7">
    <location>
        <begin position="193"/>
        <end position="203"/>
    </location>
</feature>